<dbReference type="RefSeq" id="WP_107214420.1">
    <property type="nucleotide sequence ID" value="NZ_KZ686268.1"/>
</dbReference>
<dbReference type="Pfam" id="PF07660">
    <property type="entry name" value="STN"/>
    <property type="match status" value="1"/>
</dbReference>
<evidence type="ECO:0000256" key="7">
    <source>
        <dbReference type="ARBA" id="ARBA00023077"/>
    </source>
</evidence>
<evidence type="ECO:0000256" key="4">
    <source>
        <dbReference type="ARBA" id="ARBA00022496"/>
    </source>
</evidence>
<evidence type="ECO:0000256" key="3">
    <source>
        <dbReference type="ARBA" id="ARBA00022452"/>
    </source>
</evidence>
<dbReference type="Pfam" id="PF00593">
    <property type="entry name" value="TonB_dep_Rec_b-barrel"/>
    <property type="match status" value="1"/>
</dbReference>
<organism evidence="13 14">
    <name type="scientific">Pedobacter yulinensis</name>
    <dbReference type="NCBI Taxonomy" id="2126353"/>
    <lineage>
        <taxon>Bacteria</taxon>
        <taxon>Pseudomonadati</taxon>
        <taxon>Bacteroidota</taxon>
        <taxon>Sphingobacteriia</taxon>
        <taxon>Sphingobacteriales</taxon>
        <taxon>Sphingobacteriaceae</taxon>
        <taxon>Pedobacter</taxon>
    </lineage>
</organism>
<comment type="subcellular location">
    <subcellularLocation>
        <location evidence="1 10">Cell outer membrane</location>
        <topology evidence="1 10">Multi-pass membrane protein</topology>
    </subcellularLocation>
</comment>
<evidence type="ECO:0000256" key="9">
    <source>
        <dbReference type="ARBA" id="ARBA00023237"/>
    </source>
</evidence>
<keyword evidence="4" id="KW-0410">Iron transport</keyword>
<keyword evidence="5 10" id="KW-0812">Transmembrane</keyword>
<evidence type="ECO:0000256" key="10">
    <source>
        <dbReference type="PROSITE-ProRule" id="PRU01360"/>
    </source>
</evidence>
<evidence type="ECO:0000256" key="8">
    <source>
        <dbReference type="ARBA" id="ARBA00023136"/>
    </source>
</evidence>
<dbReference type="GO" id="GO:0009279">
    <property type="term" value="C:cell outer membrane"/>
    <property type="evidence" value="ECO:0007669"/>
    <property type="project" value="UniProtKB-SubCell"/>
</dbReference>
<dbReference type="GO" id="GO:0006826">
    <property type="term" value="P:iron ion transport"/>
    <property type="evidence" value="ECO:0007669"/>
    <property type="project" value="UniProtKB-KW"/>
</dbReference>
<keyword evidence="2 10" id="KW-0813">Transport</keyword>
<evidence type="ECO:0000256" key="5">
    <source>
        <dbReference type="ARBA" id="ARBA00022692"/>
    </source>
</evidence>
<dbReference type="InterPro" id="IPR000531">
    <property type="entry name" value="Beta-barrel_TonB"/>
</dbReference>
<evidence type="ECO:0000256" key="1">
    <source>
        <dbReference type="ARBA" id="ARBA00004571"/>
    </source>
</evidence>
<evidence type="ECO:0000256" key="6">
    <source>
        <dbReference type="ARBA" id="ARBA00023004"/>
    </source>
</evidence>
<dbReference type="Gene3D" id="2.40.170.20">
    <property type="entry name" value="TonB-dependent receptor, beta-barrel domain"/>
    <property type="match status" value="1"/>
</dbReference>
<reference evidence="13 14" key="1">
    <citation type="submission" date="2018-03" db="EMBL/GenBank/DDBJ databases">
        <authorList>
            <person name="Keele B.F."/>
        </authorList>
    </citation>
    <scope>NUCLEOTIDE SEQUENCE [LARGE SCALE GENOMIC DNA]</scope>
    <source>
        <strain evidence="13 14">YL28-9</strain>
    </source>
</reference>
<keyword evidence="7 11" id="KW-0798">TonB box</keyword>
<evidence type="ECO:0000256" key="11">
    <source>
        <dbReference type="RuleBase" id="RU003357"/>
    </source>
</evidence>
<keyword evidence="8 10" id="KW-0472">Membrane</keyword>
<dbReference type="InterPro" id="IPR039426">
    <property type="entry name" value="TonB-dep_rcpt-like"/>
</dbReference>
<dbReference type="PROSITE" id="PS52016">
    <property type="entry name" value="TONB_DEPENDENT_REC_3"/>
    <property type="match status" value="1"/>
</dbReference>
<dbReference type="NCBIfam" id="TIGR04057">
    <property type="entry name" value="SusC_RagA_signa"/>
    <property type="match status" value="1"/>
</dbReference>
<keyword evidence="6" id="KW-0408">Iron</keyword>
<gene>
    <name evidence="13" type="ORF">C7T94_06285</name>
</gene>
<comment type="caution">
    <text evidence="13">The sequence shown here is derived from an EMBL/GenBank/DDBJ whole genome shotgun (WGS) entry which is preliminary data.</text>
</comment>
<dbReference type="OrthoDB" id="9768177at2"/>
<dbReference type="InterPro" id="IPR036942">
    <property type="entry name" value="Beta-barrel_TonB_sf"/>
</dbReference>
<dbReference type="InterPro" id="IPR023997">
    <property type="entry name" value="TonB-dep_OMP_SusC/RagA_CS"/>
</dbReference>
<keyword evidence="14" id="KW-1185">Reference proteome</keyword>
<dbReference type="InterPro" id="IPR012910">
    <property type="entry name" value="Plug_dom"/>
</dbReference>
<dbReference type="Gene3D" id="2.60.40.1120">
    <property type="entry name" value="Carboxypeptidase-like, regulatory domain"/>
    <property type="match status" value="1"/>
</dbReference>
<dbReference type="SUPFAM" id="SSF56935">
    <property type="entry name" value="Porins"/>
    <property type="match status" value="1"/>
</dbReference>
<dbReference type="InterPro" id="IPR011662">
    <property type="entry name" value="Secretin/TonB_short_N"/>
</dbReference>
<keyword evidence="4" id="KW-0406">Ion transport</keyword>
<name>A0A2T3HPK7_9SPHI</name>
<feature type="domain" description="Secretin/TonB short N-terminal" evidence="12">
    <location>
        <begin position="81"/>
        <end position="132"/>
    </location>
</feature>
<evidence type="ECO:0000259" key="12">
    <source>
        <dbReference type="SMART" id="SM00965"/>
    </source>
</evidence>
<keyword evidence="9 10" id="KW-0998">Cell outer membrane</keyword>
<dbReference type="SMART" id="SM00965">
    <property type="entry name" value="STN"/>
    <property type="match status" value="1"/>
</dbReference>
<evidence type="ECO:0000313" key="14">
    <source>
        <dbReference type="Proteomes" id="UP000240912"/>
    </source>
</evidence>
<evidence type="ECO:0000313" key="13">
    <source>
        <dbReference type="EMBL" id="PST84321.1"/>
    </source>
</evidence>
<dbReference type="Gene3D" id="3.55.50.30">
    <property type="match status" value="1"/>
</dbReference>
<dbReference type="EMBL" id="PYLS01000004">
    <property type="protein sequence ID" value="PST84321.1"/>
    <property type="molecule type" value="Genomic_DNA"/>
</dbReference>
<dbReference type="InterPro" id="IPR023996">
    <property type="entry name" value="TonB-dep_OMP_SusC/RagA"/>
</dbReference>
<comment type="similarity">
    <text evidence="10 11">Belongs to the TonB-dependent receptor family.</text>
</comment>
<proteinExistence type="inferred from homology"/>
<dbReference type="Pfam" id="PF13715">
    <property type="entry name" value="CarbopepD_reg_2"/>
    <property type="match status" value="1"/>
</dbReference>
<protein>
    <submittedName>
        <fullName evidence="13">SusC/RagA family TonB-linked outer membrane protein</fullName>
    </submittedName>
</protein>
<dbReference type="SUPFAM" id="SSF49464">
    <property type="entry name" value="Carboxypeptidase regulatory domain-like"/>
    <property type="match status" value="1"/>
</dbReference>
<dbReference type="NCBIfam" id="TIGR04056">
    <property type="entry name" value="OMP_RagA_SusC"/>
    <property type="match status" value="1"/>
</dbReference>
<evidence type="ECO:0000256" key="2">
    <source>
        <dbReference type="ARBA" id="ARBA00022448"/>
    </source>
</evidence>
<dbReference type="Pfam" id="PF07715">
    <property type="entry name" value="Plug"/>
    <property type="match status" value="1"/>
</dbReference>
<dbReference type="InterPro" id="IPR008969">
    <property type="entry name" value="CarboxyPept-like_regulatory"/>
</dbReference>
<accession>A0A2T3HPK7</accession>
<dbReference type="InterPro" id="IPR037066">
    <property type="entry name" value="Plug_dom_sf"/>
</dbReference>
<dbReference type="Gene3D" id="2.170.130.10">
    <property type="entry name" value="TonB-dependent receptor, plug domain"/>
    <property type="match status" value="1"/>
</dbReference>
<dbReference type="AlphaFoldDB" id="A0A2T3HPK7"/>
<sequence length="1091" mass="121372">MNYQRFKGAKPVPGSLLPLFSWQANSKKLKKITLRMKLTLAFLVLSLLQVQANIRAQGINLDKQHATLETVFKEIRKQSGYDIIYTGSLVRNQGPVSVRLRNATVQQALNETLKTTQLTYTVSDQAIVIRRKPQSELVAPVPAAIQQDATGVVLDENNTPLPGVTVKEVGTTKVVTTDQAGRFRIAVASGAQLEFSSIGYKSKRLAAAANMPAVKLEPNVSELNDVVVVGYGTLEKKDLTSAVSTLKQRDFVAGAVSPLAAIQGKVPGLNISSTNGTDPNAGISLQLRGVNSINAAQGPLVVIDGVPGGDINSVVKEDIESINVLRDASAAAIYGTRASGGVILITTRRPNKGQAQVSLTSEYFTETIRKRPEVLSGDEFVANKLGDDLGARTDWYKEVTNKNPFSHRQVLNVTGGSEDANVYFTLFKRGAEGIAIGSKRGELGGRVNTNFRFFGGRAELNTNITYNQVDAEFSNNDIFNMAMVLNPTTPVYDASDITGYNILVGGYDYWNPVAEVRLRSDKQQYRYLLANSTLKVNLTKDLFTSATVGVKSNNQHGMFYRSAQHRESRLNGVDGYASQSYGRNEDRIFEWSATFNKRFGSHSINAVGGYSYQDFNGQGFSANNSDFPVDGIREHDMGSGTFLVDGRAGIGSYKNPSVKLAAFFGRINYSFRDRYIVTATVRHEGSSKFAPGRRWGTFPGLSAAWRASEEDFVKNLNVFSDLKFRAAYGETGNEGFNANVATRMYGADTWFLVNGNWIRTYGVMHNQNADIRWEVKKELNAGLDFGFFNQRLTGRFDYYKRRVENMIYDISVSQPPAIHDKTTVNIGSLENYGYELELNYRVVQKNDFNYSTSLVASHNRSVLRSLSGNLTFADRKSFPAPGSPGEAVRLFPGQDIGRFFIWQFAGFTPEGKWMLYDKDGVAFDVSKRNKANADKRFIGNAIPKVQLSWNHTFTYKNWDASIYMRSWLGYDVFNMINMYYSLPNVRGQNVLKQAFDKHRNVTGEKELSDYWLEKGDFLKLDALSIGYTFSQKLIKPVKTLRLYAAGRDLLVFTKYTGLDPEVNINGLEPGFEERNTYPKTRTFNLGLQATF</sequence>
<dbReference type="Proteomes" id="UP000240912">
    <property type="component" value="Unassembled WGS sequence"/>
</dbReference>
<keyword evidence="3 10" id="KW-1134">Transmembrane beta strand</keyword>